<reference evidence="1" key="1">
    <citation type="submission" date="2021-03" db="EMBL/GenBank/DDBJ databases">
        <authorList>
            <person name="Tran Van P."/>
        </authorList>
    </citation>
    <scope>NUCLEOTIDE SEQUENCE</scope>
</reference>
<dbReference type="EMBL" id="CAJPIN010051029">
    <property type="protein sequence ID" value="CAG2066162.1"/>
    <property type="molecule type" value="Genomic_DNA"/>
</dbReference>
<gene>
    <name evidence="1" type="ORF">TPAB3V08_LOCUS13105</name>
</gene>
<name>A0ABN7PIV9_TIMPD</name>
<feature type="non-terminal residue" evidence="1">
    <location>
        <position position="106"/>
    </location>
</feature>
<evidence type="ECO:0000313" key="2">
    <source>
        <dbReference type="Proteomes" id="UP001153148"/>
    </source>
</evidence>
<proteinExistence type="predicted"/>
<keyword evidence="2" id="KW-1185">Reference proteome</keyword>
<accession>A0ABN7PIV9</accession>
<dbReference type="Proteomes" id="UP001153148">
    <property type="component" value="Unassembled WGS sequence"/>
</dbReference>
<protein>
    <submittedName>
        <fullName evidence="1">Uncharacterized protein</fullName>
    </submittedName>
</protein>
<comment type="caution">
    <text evidence="1">The sequence shown here is derived from an EMBL/GenBank/DDBJ whole genome shotgun (WGS) entry which is preliminary data.</text>
</comment>
<evidence type="ECO:0000313" key="1">
    <source>
        <dbReference type="EMBL" id="CAG2066162.1"/>
    </source>
</evidence>
<sequence length="106" mass="11703">MVFKIVSKIIGRKKHCGLKGVKITTICYGVYTTAFTELEHYDKKVSSTSTALEILHYGLIVKLPPAPSTLLEKILPAPLDASNRFQSRCQDGVIGFRTGCDGKWCV</sequence>
<organism evidence="1 2">
    <name type="scientific">Timema podura</name>
    <name type="common">Walking stick</name>
    <dbReference type="NCBI Taxonomy" id="61482"/>
    <lineage>
        <taxon>Eukaryota</taxon>
        <taxon>Metazoa</taxon>
        <taxon>Ecdysozoa</taxon>
        <taxon>Arthropoda</taxon>
        <taxon>Hexapoda</taxon>
        <taxon>Insecta</taxon>
        <taxon>Pterygota</taxon>
        <taxon>Neoptera</taxon>
        <taxon>Polyneoptera</taxon>
        <taxon>Phasmatodea</taxon>
        <taxon>Timematodea</taxon>
        <taxon>Timematoidea</taxon>
        <taxon>Timematidae</taxon>
        <taxon>Timema</taxon>
    </lineage>
</organism>